<evidence type="ECO:0000313" key="1">
    <source>
        <dbReference type="EMBL" id="CCE72801.1"/>
    </source>
</evidence>
<dbReference type="OMA" id="DRYKANT"/>
<dbReference type="AlphaFoldDB" id="G8YVB8"/>
<organism evidence="1 3">
    <name type="scientific">Pichia sorbitophila (strain ATCC MYA-4447 / BCRC 22081 / CBS 7064 / NBRC 10061 / NRRL Y-12695)</name>
    <name type="common">Hybrid yeast</name>
    <dbReference type="NCBI Taxonomy" id="559304"/>
    <lineage>
        <taxon>Eukaryota</taxon>
        <taxon>Fungi</taxon>
        <taxon>Dikarya</taxon>
        <taxon>Ascomycota</taxon>
        <taxon>Saccharomycotina</taxon>
        <taxon>Pichiomycetes</taxon>
        <taxon>Debaryomycetaceae</taxon>
        <taxon>Millerozyma</taxon>
    </lineage>
</organism>
<proteinExistence type="predicted"/>
<protein>
    <submittedName>
        <fullName evidence="1">Piso0_000395 protein</fullName>
    </submittedName>
</protein>
<dbReference type="OrthoDB" id="244495at2759"/>
<dbReference type="EMBL" id="FO082058">
    <property type="protein sequence ID" value="CCE73362.1"/>
    <property type="molecule type" value="Genomic_DNA"/>
</dbReference>
<dbReference type="Gene3D" id="1.10.472.10">
    <property type="entry name" value="Cyclin-like"/>
    <property type="match status" value="1"/>
</dbReference>
<evidence type="ECO:0000313" key="2">
    <source>
        <dbReference type="EMBL" id="CCE73362.1"/>
    </source>
</evidence>
<gene>
    <name evidence="1" type="primary">Piso0_000395</name>
    <name evidence="1" type="ORF">GNLVRS01_PISO0A08404g</name>
    <name evidence="2" type="ORF">GNLVRS01_PISO0B08471g</name>
</gene>
<name>G8YVB8_PICSO</name>
<dbReference type="eggNOG" id="ENOG502RQBW">
    <property type="taxonomic scope" value="Eukaryota"/>
</dbReference>
<evidence type="ECO:0000313" key="3">
    <source>
        <dbReference type="Proteomes" id="UP000005222"/>
    </source>
</evidence>
<dbReference type="CDD" id="cd20557">
    <property type="entry name" value="CYCLIN_ScPCL1-like"/>
    <property type="match status" value="1"/>
</dbReference>
<dbReference type="HOGENOM" id="CLU_885987_0_0_1"/>
<dbReference type="Proteomes" id="UP000005222">
    <property type="component" value="Chromosome A"/>
</dbReference>
<dbReference type="EMBL" id="FO082059">
    <property type="protein sequence ID" value="CCE72801.1"/>
    <property type="molecule type" value="Genomic_DNA"/>
</dbReference>
<dbReference type="InParanoid" id="G8YVB8"/>
<keyword evidence="3" id="KW-1185">Reference proteome</keyword>
<dbReference type="Proteomes" id="UP000005222">
    <property type="component" value="Chromosome B"/>
</dbReference>
<accession>G8YVB8</accession>
<sequence length="314" mass="34587">MIDSTLISSYARTAYHILTFDSDVRSPKQHVGCDMEFVVNLVATSQSEVANLAISLHYLYKYTQNSVNRIDVADNVDVIRHLVVVSLILANKTYDDSCFSFKTWCNMIASAGTTSYHRTECKTISLLESHFLAVLDYDVSFTNLHTSPLWSFLASTASQHMPWERLSYIMAQVLPQPSEVDTGLALTPSPGPSVCTMGPMGPIVPVGAIPPAGPVQAVDSSCAMAYPDPLEVTHASAHAVMTPMLSPASHTYFHSPLTPVSPYVADRKVTPLRTTSSHTSANIDYYRFYENPVESCVSELQHLPLKFRYSFAPV</sequence>
<reference evidence="3" key="2">
    <citation type="journal article" date="2012" name="G3 (Bethesda)">
        <title>Pichia sorbitophila, an interspecies yeast hybrid reveals early steps of genome resolution following polyploidization.</title>
        <authorList>
            <person name="Leh Louis V."/>
            <person name="Despons L."/>
            <person name="Friedrich A."/>
            <person name="Martin T."/>
            <person name="Durrens P."/>
            <person name="Casaregola S."/>
            <person name="Neuveglise C."/>
            <person name="Fairhead C."/>
            <person name="Marck C."/>
            <person name="Cruz J.A."/>
            <person name="Straub M.L."/>
            <person name="Kugler V."/>
            <person name="Sacerdot C."/>
            <person name="Uzunov Z."/>
            <person name="Thierry A."/>
            <person name="Weiss S."/>
            <person name="Bleykasten C."/>
            <person name="De Montigny J."/>
            <person name="Jacques N."/>
            <person name="Jung P."/>
            <person name="Lemaire M."/>
            <person name="Mallet S."/>
            <person name="Morel G."/>
            <person name="Richard G.F."/>
            <person name="Sarkar A."/>
            <person name="Savel G."/>
            <person name="Schacherer J."/>
            <person name="Seret M.L."/>
            <person name="Talla E."/>
            <person name="Samson G."/>
            <person name="Jubin C."/>
            <person name="Poulain J."/>
            <person name="Vacherie B."/>
            <person name="Barbe V."/>
            <person name="Pelletier E."/>
            <person name="Sherman D.J."/>
            <person name="Westhof E."/>
            <person name="Weissenbach J."/>
            <person name="Baret P.V."/>
            <person name="Wincker P."/>
            <person name="Gaillardin C."/>
            <person name="Dujon B."/>
            <person name="Souciet J.L."/>
        </authorList>
    </citation>
    <scope>NUCLEOTIDE SEQUENCE [LARGE SCALE GENOMIC DNA]</scope>
    <source>
        <strain evidence="3">ATCC MYA-4447 / BCRC 22081 / CBS 7064 / NBRC 10061 / NRRL Y-12695</strain>
    </source>
</reference>
<reference evidence="1" key="1">
    <citation type="submission" date="2011-10" db="EMBL/GenBank/DDBJ databases">
        <authorList>
            <person name="Genoscope - CEA"/>
        </authorList>
    </citation>
    <scope>NUCLEOTIDE SEQUENCE</scope>
    <source>
        <strain evidence="1">CBS 7064</strain>
    </source>
</reference>